<protein>
    <recommendedName>
        <fullName evidence="2">Paraneoplastic antigen Ma-like C-terminal domain-containing protein</fullName>
    </recommendedName>
</protein>
<dbReference type="PANTHER" id="PTHR33223:SF6">
    <property type="entry name" value="CCHC-TYPE DOMAIN-CONTAINING PROTEIN"/>
    <property type="match status" value="1"/>
</dbReference>
<feature type="compositionally biased region" description="Acidic residues" evidence="1">
    <location>
        <begin position="122"/>
        <end position="132"/>
    </location>
</feature>
<evidence type="ECO:0000256" key="1">
    <source>
        <dbReference type="SAM" id="MobiDB-lite"/>
    </source>
</evidence>
<dbReference type="PANTHER" id="PTHR33223">
    <property type="entry name" value="CCHC-TYPE DOMAIN-CONTAINING PROTEIN"/>
    <property type="match status" value="1"/>
</dbReference>
<feature type="compositionally biased region" description="Polar residues" evidence="1">
    <location>
        <begin position="230"/>
        <end position="260"/>
    </location>
</feature>
<dbReference type="PhylomeDB" id="E9HXA5"/>
<feature type="region of interest" description="Disordered" evidence="1">
    <location>
        <begin position="91"/>
        <end position="155"/>
    </location>
</feature>
<dbReference type="OrthoDB" id="1934635at2759"/>
<keyword evidence="4" id="KW-1185">Reference proteome</keyword>
<feature type="compositionally biased region" description="Basic and acidic residues" evidence="1">
    <location>
        <begin position="215"/>
        <end position="228"/>
    </location>
</feature>
<name>E9HXA5_DAPPU</name>
<reference evidence="3 4" key="1">
    <citation type="journal article" date="2011" name="Science">
        <title>The ecoresponsive genome of Daphnia pulex.</title>
        <authorList>
            <person name="Colbourne J.K."/>
            <person name="Pfrender M.E."/>
            <person name="Gilbert D."/>
            <person name="Thomas W.K."/>
            <person name="Tucker A."/>
            <person name="Oakley T.H."/>
            <person name="Tokishita S."/>
            <person name="Aerts A."/>
            <person name="Arnold G.J."/>
            <person name="Basu M.K."/>
            <person name="Bauer D.J."/>
            <person name="Caceres C.E."/>
            <person name="Carmel L."/>
            <person name="Casola C."/>
            <person name="Choi J.H."/>
            <person name="Detter J.C."/>
            <person name="Dong Q."/>
            <person name="Dusheyko S."/>
            <person name="Eads B.D."/>
            <person name="Frohlich T."/>
            <person name="Geiler-Samerotte K.A."/>
            <person name="Gerlach D."/>
            <person name="Hatcher P."/>
            <person name="Jogdeo S."/>
            <person name="Krijgsveld J."/>
            <person name="Kriventseva E.V."/>
            <person name="Kultz D."/>
            <person name="Laforsch C."/>
            <person name="Lindquist E."/>
            <person name="Lopez J."/>
            <person name="Manak J.R."/>
            <person name="Muller J."/>
            <person name="Pangilinan J."/>
            <person name="Patwardhan R.P."/>
            <person name="Pitluck S."/>
            <person name="Pritham E.J."/>
            <person name="Rechtsteiner A."/>
            <person name="Rho M."/>
            <person name="Rogozin I.B."/>
            <person name="Sakarya O."/>
            <person name="Salamov A."/>
            <person name="Schaack S."/>
            <person name="Shapiro H."/>
            <person name="Shiga Y."/>
            <person name="Skalitzky C."/>
            <person name="Smith Z."/>
            <person name="Souvorov A."/>
            <person name="Sung W."/>
            <person name="Tang Z."/>
            <person name="Tsuchiya D."/>
            <person name="Tu H."/>
            <person name="Vos H."/>
            <person name="Wang M."/>
            <person name="Wolf Y.I."/>
            <person name="Yamagata H."/>
            <person name="Yamada T."/>
            <person name="Ye Y."/>
            <person name="Shaw J.R."/>
            <person name="Andrews J."/>
            <person name="Crease T.J."/>
            <person name="Tang H."/>
            <person name="Lucas S.M."/>
            <person name="Robertson H.M."/>
            <person name="Bork P."/>
            <person name="Koonin E.V."/>
            <person name="Zdobnov E.M."/>
            <person name="Grigoriev I.V."/>
            <person name="Lynch M."/>
            <person name="Boore J.L."/>
        </authorList>
    </citation>
    <scope>NUCLEOTIDE SEQUENCE [LARGE SCALE GENOMIC DNA]</scope>
</reference>
<dbReference type="HOGENOM" id="CLU_428467_0_0_1"/>
<feature type="domain" description="Paraneoplastic antigen Ma-like C-terminal" evidence="2">
    <location>
        <begin position="443"/>
        <end position="550"/>
    </location>
</feature>
<feature type="region of interest" description="Disordered" evidence="1">
    <location>
        <begin position="189"/>
        <end position="260"/>
    </location>
</feature>
<evidence type="ECO:0000313" key="3">
    <source>
        <dbReference type="EMBL" id="EFX63624.1"/>
    </source>
</evidence>
<dbReference type="KEGG" id="dpx:DAPPUDRAFT_268105"/>
<dbReference type="InParanoid" id="E9HXA5"/>
<evidence type="ECO:0000259" key="2">
    <source>
        <dbReference type="Pfam" id="PF14893"/>
    </source>
</evidence>
<proteinExistence type="predicted"/>
<dbReference type="AlphaFoldDB" id="E9HXA5"/>
<gene>
    <name evidence="3" type="ORF">DAPPUDRAFT_268105</name>
</gene>
<accession>E9HXA5</accession>
<evidence type="ECO:0000313" key="4">
    <source>
        <dbReference type="Proteomes" id="UP000000305"/>
    </source>
</evidence>
<dbReference type="InterPro" id="IPR048270">
    <property type="entry name" value="PNMA_C"/>
</dbReference>
<dbReference type="Pfam" id="PF14893">
    <property type="entry name" value="PNMA"/>
    <property type="match status" value="1"/>
</dbReference>
<dbReference type="Proteomes" id="UP000000305">
    <property type="component" value="Unassembled WGS sequence"/>
</dbReference>
<organism evidence="3 4">
    <name type="scientific">Daphnia pulex</name>
    <name type="common">Water flea</name>
    <dbReference type="NCBI Taxonomy" id="6669"/>
    <lineage>
        <taxon>Eukaryota</taxon>
        <taxon>Metazoa</taxon>
        <taxon>Ecdysozoa</taxon>
        <taxon>Arthropoda</taxon>
        <taxon>Crustacea</taxon>
        <taxon>Branchiopoda</taxon>
        <taxon>Diplostraca</taxon>
        <taxon>Cladocera</taxon>
        <taxon>Anomopoda</taxon>
        <taxon>Daphniidae</taxon>
        <taxon>Daphnia</taxon>
    </lineage>
</organism>
<dbReference type="EMBL" id="GL733021">
    <property type="protein sequence ID" value="EFX63624.1"/>
    <property type="molecule type" value="Genomic_DNA"/>
</dbReference>
<sequence length="639" mass="70729">MRVFLLWENSDIGGSDLSKLASIDVYNEQQADDFYSDDEESNIDTIADTEPPFPDELSFEEARVTFSRKGKSALNAPRPIRNLVGDSTTWRQDEWPNTAGRSLPRTPVGQPRLYPDLSAVEETVEPPADDQPVEPGPSIPVTRSRTRRVTGVQPVRASARLKARAAQTLPPAEAAVVNEDYLDLVDAAESSDEDDDFGSTKSHIDPETDENNADIEARIDAELKEKESVAPTTGRQPPSALKYSSTPLGKPQNLYTTPGKQTVKLNVPPSPWDVATPALPTQKEPNTLPSTHVDNRKTTHVIPEPPAGPSRQLNSSNPFRQAIPMPQTLPVLLPNTNPFQQTIKAEPPNPPTRVMASQSPYEVLYRYLRGKEASREDAASEAKAALGPPKATPAPCVVPPPVAVEQPVDCSAVSNQSYYNSQKLLQNQQQQTIALLAQVPAFSGTGSGKFEDWIQHFERVVNTADFEEGRKIKLLGSKLFGAAGDCITTFLLNYPKEAQSYVKVKQNLHERFHGGDNRKMYFTEFKNCIRNSGESIRDYACRLQKLYSFAYPTEVGKPVDPAVLRLRETMLMDGFLGGLKPNLRERMSFKEYKNLNDLIKATEKCAAVLSEAKLEKRSVEFVNAISANANAREIRETKN</sequence>